<evidence type="ECO:0000313" key="3">
    <source>
        <dbReference type="Proteomes" id="UP001484239"/>
    </source>
</evidence>
<reference evidence="2 3" key="1">
    <citation type="submission" date="2024-02" db="EMBL/GenBank/DDBJ databases">
        <title>A novel Gemmatimonadota bacterium.</title>
        <authorList>
            <person name="Du Z.-J."/>
            <person name="Ye Y.-Q."/>
        </authorList>
    </citation>
    <scope>NUCLEOTIDE SEQUENCE [LARGE SCALE GENOMIC DNA]</scope>
    <source>
        <strain evidence="2 3">DH-20</strain>
    </source>
</reference>
<keyword evidence="1" id="KW-0812">Transmembrane</keyword>
<accession>A0ABU9ECT6</accession>
<keyword evidence="1" id="KW-1133">Transmembrane helix</keyword>
<feature type="transmembrane region" description="Helical" evidence="1">
    <location>
        <begin position="98"/>
        <end position="117"/>
    </location>
</feature>
<name>A0ABU9ECT6_9BACT</name>
<feature type="transmembrane region" description="Helical" evidence="1">
    <location>
        <begin position="20"/>
        <end position="44"/>
    </location>
</feature>
<dbReference type="Proteomes" id="UP001484239">
    <property type="component" value="Unassembled WGS sequence"/>
</dbReference>
<dbReference type="RefSeq" id="WP_405282601.1">
    <property type="nucleotide sequence ID" value="NZ_CP144380.1"/>
</dbReference>
<keyword evidence="1" id="KW-0472">Membrane</keyword>
<dbReference type="EMBL" id="JBBHLI010000012">
    <property type="protein sequence ID" value="MEK9502546.1"/>
    <property type="molecule type" value="Genomic_DNA"/>
</dbReference>
<protein>
    <submittedName>
        <fullName evidence="2">Uncharacterized protein</fullName>
    </submittedName>
</protein>
<organism evidence="2 3">
    <name type="scientific">Gaopeijia maritima</name>
    <dbReference type="NCBI Taxonomy" id="3119007"/>
    <lineage>
        <taxon>Bacteria</taxon>
        <taxon>Pseudomonadati</taxon>
        <taxon>Gemmatimonadota</taxon>
        <taxon>Longimicrobiia</taxon>
        <taxon>Gaopeijiales</taxon>
        <taxon>Gaopeijiaceae</taxon>
        <taxon>Gaopeijia</taxon>
    </lineage>
</organism>
<comment type="caution">
    <text evidence="2">The sequence shown here is derived from an EMBL/GenBank/DDBJ whole genome shotgun (WGS) entry which is preliminary data.</text>
</comment>
<evidence type="ECO:0000256" key="1">
    <source>
        <dbReference type="SAM" id="Phobius"/>
    </source>
</evidence>
<proteinExistence type="predicted"/>
<feature type="transmembrane region" description="Helical" evidence="1">
    <location>
        <begin position="137"/>
        <end position="159"/>
    </location>
</feature>
<gene>
    <name evidence="2" type="ORF">WI372_16250</name>
</gene>
<feature type="transmembrane region" description="Helical" evidence="1">
    <location>
        <begin position="64"/>
        <end position="86"/>
    </location>
</feature>
<sequence length="177" mass="18309">MESSMEPVPTPASRAPSTRFLATALLAPVVIPPVSYLAVALGAGLGPGEAVAAMTAQMSGRPNLITPAVLALLPLLVYIGLIVLLRRRDPLGAWLPRAAWMGLVPALLLLTWANATVWPLYLPGRAFPGFPHGLELVIVPLFFMPVALLGGLAVGRIAAGRASPPESRGSTGTHGSA</sequence>
<evidence type="ECO:0000313" key="2">
    <source>
        <dbReference type="EMBL" id="MEK9502546.1"/>
    </source>
</evidence>
<keyword evidence="3" id="KW-1185">Reference proteome</keyword>